<keyword evidence="2" id="KW-0808">Transferase</keyword>
<dbReference type="CDD" id="cd02440">
    <property type="entry name" value="AdoMet_MTases"/>
    <property type="match status" value="1"/>
</dbReference>
<dbReference type="SUPFAM" id="SSF53335">
    <property type="entry name" value="S-adenosyl-L-methionine-dependent methyltransferases"/>
    <property type="match status" value="1"/>
</dbReference>
<sequence length="217" mass="25349">MLKRIVETHQDENFRGMENARKYAKEAEKSSKMRFRGFLNKLTILNIKGEYLEVGAGTGTLAAMIAKDNTKINITAIEMSPDMITVGTEYIKKKKLESQVGFINGNIEDDMLLDKLGKFDLVYSTFSLHHWENPEKAIKNLMEYVKEDGVVLIYDLKRVWWLYGIPSQNGFFKSIRASYKPYEIKKMLSNLDVKKYEIENIFPYFMQNVTIWNMKDK</sequence>
<evidence type="ECO:0000313" key="2">
    <source>
        <dbReference type="EMBL" id="QNO55813.1"/>
    </source>
</evidence>
<proteinExistence type="predicted"/>
<dbReference type="InterPro" id="IPR029063">
    <property type="entry name" value="SAM-dependent_MTases_sf"/>
</dbReference>
<evidence type="ECO:0000259" key="1">
    <source>
        <dbReference type="Pfam" id="PF13847"/>
    </source>
</evidence>
<dbReference type="GO" id="GO:0043770">
    <property type="term" value="F:demethylmenaquinone methyltransferase activity"/>
    <property type="evidence" value="ECO:0007669"/>
    <property type="project" value="UniProtKB-EC"/>
</dbReference>
<feature type="domain" description="Methyltransferase" evidence="1">
    <location>
        <begin position="50"/>
        <end position="157"/>
    </location>
</feature>
<dbReference type="GO" id="GO:0032259">
    <property type="term" value="P:methylation"/>
    <property type="evidence" value="ECO:0007669"/>
    <property type="project" value="UniProtKB-KW"/>
</dbReference>
<reference evidence="2" key="1">
    <citation type="submission" date="2020-06" db="EMBL/GenBank/DDBJ databases">
        <title>Unique genomic features of the anaerobic methanotrophic archaea.</title>
        <authorList>
            <person name="Chadwick G.L."/>
            <person name="Skennerton C.T."/>
            <person name="Laso-Perez R."/>
            <person name="Leu A.O."/>
            <person name="Speth D.R."/>
            <person name="Yu H."/>
            <person name="Morgan-Lang C."/>
            <person name="Hatzenpichler R."/>
            <person name="Goudeau D."/>
            <person name="Malmstrom R."/>
            <person name="Brazelton W.J."/>
            <person name="Woyke T."/>
            <person name="Hallam S.J."/>
            <person name="Tyson G.W."/>
            <person name="Wegener G."/>
            <person name="Boetius A."/>
            <person name="Orphan V."/>
        </authorList>
    </citation>
    <scope>NUCLEOTIDE SEQUENCE</scope>
</reference>
<protein>
    <submittedName>
        <fullName evidence="2">2-methoxy-6-polyprenyl-1,4-benzoquinol methylase, mitochondrial</fullName>
        <ecNumber evidence="2">2.1.1.163</ecNumber>
    </submittedName>
</protein>
<keyword evidence="2" id="KW-0489">Methyltransferase</keyword>
<gene>
    <name evidence="2" type="primary">COQ5</name>
    <name evidence="2" type="ORF">LEBEIBBM_00028</name>
</gene>
<accession>A0A7G9Z6C9</accession>
<organism evidence="2">
    <name type="scientific">Candidatus Methanophaga sp. ANME-1 ERB7</name>
    <dbReference type="NCBI Taxonomy" id="2759913"/>
    <lineage>
        <taxon>Archaea</taxon>
        <taxon>Methanobacteriati</taxon>
        <taxon>Methanobacteriota</taxon>
        <taxon>Stenosarchaea group</taxon>
        <taxon>Methanomicrobia</taxon>
        <taxon>Candidatus Methanophagales</taxon>
        <taxon>Candidatus Methanophagaceae</taxon>
        <taxon>Candidatus Methanophaga</taxon>
    </lineage>
</organism>
<dbReference type="EMBL" id="MT631630">
    <property type="protein sequence ID" value="QNO55813.1"/>
    <property type="molecule type" value="Genomic_DNA"/>
</dbReference>
<dbReference type="Pfam" id="PF13847">
    <property type="entry name" value="Methyltransf_31"/>
    <property type="match status" value="1"/>
</dbReference>
<dbReference type="EC" id="2.1.1.163" evidence="2"/>
<dbReference type="PANTHER" id="PTHR43591">
    <property type="entry name" value="METHYLTRANSFERASE"/>
    <property type="match status" value="1"/>
</dbReference>
<dbReference type="AlphaFoldDB" id="A0A7G9Z6C9"/>
<dbReference type="InterPro" id="IPR025714">
    <property type="entry name" value="Methyltranfer_dom"/>
</dbReference>
<dbReference type="Gene3D" id="3.40.50.150">
    <property type="entry name" value="Vaccinia Virus protein VP39"/>
    <property type="match status" value="1"/>
</dbReference>
<name>A0A7G9Z6C9_9EURY</name>